<evidence type="ECO:0000313" key="2">
    <source>
        <dbReference type="EMBL" id="MDG3003702.1"/>
    </source>
</evidence>
<organism evidence="2 3">
    <name type="scientific">Paludisphaera mucosa</name>
    <dbReference type="NCBI Taxonomy" id="3030827"/>
    <lineage>
        <taxon>Bacteria</taxon>
        <taxon>Pseudomonadati</taxon>
        <taxon>Planctomycetota</taxon>
        <taxon>Planctomycetia</taxon>
        <taxon>Isosphaerales</taxon>
        <taxon>Isosphaeraceae</taxon>
        <taxon>Paludisphaera</taxon>
    </lineage>
</organism>
<reference evidence="2 3" key="1">
    <citation type="submission" date="2023-03" db="EMBL/GenBank/DDBJ databases">
        <title>Paludisphaera mucosa sp. nov. a novel planctomycete from northern fen.</title>
        <authorList>
            <person name="Ivanova A."/>
        </authorList>
    </citation>
    <scope>NUCLEOTIDE SEQUENCE [LARGE SCALE GENOMIC DNA]</scope>
    <source>
        <strain evidence="2 3">Pla2</strain>
    </source>
</reference>
<sequence length="124" mass="14045">MSSSPAVPSASRDGAAPPAGRFNNPSYPARTHFGERPALEARLKSCDDRLGAVRRKLALLTNHSRRPEYEKLVIQMQGARDQLAEAVYRIPREAAGLYHEDRERLEVAERSFAWLLRRWESISS</sequence>
<dbReference type="Proteomes" id="UP001216907">
    <property type="component" value="Unassembled WGS sequence"/>
</dbReference>
<name>A0ABT6F7Y6_9BACT</name>
<evidence type="ECO:0000256" key="1">
    <source>
        <dbReference type="SAM" id="MobiDB-lite"/>
    </source>
</evidence>
<dbReference type="EMBL" id="JARRAG010000001">
    <property type="protein sequence ID" value="MDG3003702.1"/>
    <property type="molecule type" value="Genomic_DNA"/>
</dbReference>
<evidence type="ECO:0000313" key="3">
    <source>
        <dbReference type="Proteomes" id="UP001216907"/>
    </source>
</evidence>
<accession>A0ABT6F7Y6</accession>
<protein>
    <submittedName>
        <fullName evidence="2">Uncharacterized protein</fullName>
    </submittedName>
</protein>
<keyword evidence="3" id="KW-1185">Reference proteome</keyword>
<proteinExistence type="predicted"/>
<feature type="region of interest" description="Disordered" evidence="1">
    <location>
        <begin position="1"/>
        <end position="33"/>
    </location>
</feature>
<comment type="caution">
    <text evidence="2">The sequence shown here is derived from an EMBL/GenBank/DDBJ whole genome shotgun (WGS) entry which is preliminary data.</text>
</comment>
<gene>
    <name evidence="2" type="ORF">PZE19_07970</name>
</gene>
<dbReference type="RefSeq" id="WP_277860052.1">
    <property type="nucleotide sequence ID" value="NZ_JARRAG010000001.1"/>
</dbReference>